<accession>A0AA35WDN2</accession>
<evidence type="ECO:0000256" key="3">
    <source>
        <dbReference type="SAM" id="MobiDB-lite"/>
    </source>
</evidence>
<proteinExistence type="inferred from homology"/>
<evidence type="ECO:0000259" key="4">
    <source>
        <dbReference type="PROSITE" id="PS50207"/>
    </source>
</evidence>
<dbReference type="SUPFAM" id="SSF52129">
    <property type="entry name" value="Caspase-like"/>
    <property type="match status" value="1"/>
</dbReference>
<feature type="region of interest" description="Disordered" evidence="3">
    <location>
        <begin position="258"/>
        <end position="294"/>
    </location>
</feature>
<dbReference type="Proteomes" id="UP001174909">
    <property type="component" value="Unassembled WGS sequence"/>
</dbReference>
<dbReference type="InterPro" id="IPR029030">
    <property type="entry name" value="Caspase-like_dom_sf"/>
</dbReference>
<dbReference type="InterPro" id="IPR002138">
    <property type="entry name" value="Pept_C14_p10"/>
</dbReference>
<dbReference type="InterPro" id="IPR015917">
    <property type="entry name" value="Pept_C14A"/>
</dbReference>
<dbReference type="PANTHER" id="PTHR22576:SF41">
    <property type="entry name" value="CASPASE 14, APOPTOSIS-RELATED CYSTEINE PEPTIDASE"/>
    <property type="match status" value="1"/>
</dbReference>
<organism evidence="6 7">
    <name type="scientific">Geodia barretti</name>
    <name type="common">Barrett's horny sponge</name>
    <dbReference type="NCBI Taxonomy" id="519541"/>
    <lineage>
        <taxon>Eukaryota</taxon>
        <taxon>Metazoa</taxon>
        <taxon>Porifera</taxon>
        <taxon>Demospongiae</taxon>
        <taxon>Heteroscleromorpha</taxon>
        <taxon>Tetractinellida</taxon>
        <taxon>Astrophorina</taxon>
        <taxon>Geodiidae</taxon>
        <taxon>Geodia</taxon>
    </lineage>
</organism>
<gene>
    <name evidence="6" type="ORF">GBAR_LOCUS10258</name>
</gene>
<evidence type="ECO:0000259" key="5">
    <source>
        <dbReference type="PROSITE" id="PS50208"/>
    </source>
</evidence>
<comment type="caution">
    <text evidence="6">The sequence shown here is derived from an EMBL/GenBank/DDBJ whole genome shotgun (WGS) entry which is preliminary data.</text>
</comment>
<dbReference type="AlphaFoldDB" id="A0AA35WDN2"/>
<dbReference type="PANTHER" id="PTHR22576">
    <property type="entry name" value="MUCOSA ASSOCIATED LYMPHOID TISSUE LYMPHOMA TRANSLOCATION PROTEIN 1/PARACASPASE"/>
    <property type="match status" value="1"/>
</dbReference>
<evidence type="ECO:0000313" key="6">
    <source>
        <dbReference type="EMBL" id="CAI8016749.1"/>
    </source>
</evidence>
<evidence type="ECO:0000256" key="2">
    <source>
        <dbReference type="RuleBase" id="RU003971"/>
    </source>
</evidence>
<dbReference type="InterPro" id="IPR011600">
    <property type="entry name" value="Pept_C14_caspase"/>
</dbReference>
<dbReference type="GO" id="GO:0006508">
    <property type="term" value="P:proteolysis"/>
    <property type="evidence" value="ECO:0007669"/>
    <property type="project" value="InterPro"/>
</dbReference>
<dbReference type="InterPro" id="IPR001309">
    <property type="entry name" value="Pept_C14_p20"/>
</dbReference>
<sequence>MSTQSRPIALGQNPRVNGLALIFTNDYREVGASSTSSHLPTLSGARVDGQKMCKTMELLNFETHWERNATATVTRRLVRETARCQCLPNYKRVVFMFSGHGTTKHCLYTQDGKQVNFHDIMKQFYPGQSPHLGAIPKLFFIDACRGSLQTQPVLVTKGGHDVSLKVPEQSNFLVAYSTMPDHRAHESKETGGIWMNILAEKLRTTDASVLDVLTKVNTELCREFHTDQVGCYQQPELVSRLNEEVHLLREAKAVNASGISKRSPSALKPQLSRTDKDSSGPTKTSPKVMKQRKALVSRNTSKYSTCSTSKEKISLYCSDNEKPEPRFRHHSEGRKYTAEVYVARTCGWVGGDAQPSVSEAEESAAEALAKKLQLC</sequence>
<evidence type="ECO:0000313" key="7">
    <source>
        <dbReference type="Proteomes" id="UP001174909"/>
    </source>
</evidence>
<dbReference type="Pfam" id="PF00656">
    <property type="entry name" value="Peptidase_C14"/>
    <property type="match status" value="1"/>
</dbReference>
<name>A0AA35WDN2_GEOBA</name>
<dbReference type="PROSITE" id="PS50208">
    <property type="entry name" value="CASPASE_P20"/>
    <property type="match status" value="1"/>
</dbReference>
<dbReference type="EMBL" id="CASHTH010001559">
    <property type="protein sequence ID" value="CAI8016749.1"/>
    <property type="molecule type" value="Genomic_DNA"/>
</dbReference>
<keyword evidence="7" id="KW-1185">Reference proteome</keyword>
<feature type="domain" description="Caspase family p10" evidence="4">
    <location>
        <begin position="162"/>
        <end position="249"/>
    </location>
</feature>
<reference evidence="6" key="1">
    <citation type="submission" date="2023-03" db="EMBL/GenBank/DDBJ databases">
        <authorList>
            <person name="Steffen K."/>
            <person name="Cardenas P."/>
        </authorList>
    </citation>
    <scope>NUCLEOTIDE SEQUENCE</scope>
</reference>
<dbReference type="SMART" id="SM00115">
    <property type="entry name" value="CASc"/>
    <property type="match status" value="1"/>
</dbReference>
<dbReference type="GO" id="GO:0004197">
    <property type="term" value="F:cysteine-type endopeptidase activity"/>
    <property type="evidence" value="ECO:0007669"/>
    <property type="project" value="InterPro"/>
</dbReference>
<dbReference type="Gene3D" id="3.40.50.1460">
    <property type="match status" value="1"/>
</dbReference>
<feature type="domain" description="Caspase family p20" evidence="5">
    <location>
        <begin position="16"/>
        <end position="148"/>
    </location>
</feature>
<comment type="similarity">
    <text evidence="1 2">Belongs to the peptidase C14A family.</text>
</comment>
<protein>
    <submittedName>
        <fullName evidence="6">Caspase</fullName>
    </submittedName>
</protein>
<evidence type="ECO:0000256" key="1">
    <source>
        <dbReference type="ARBA" id="ARBA00010134"/>
    </source>
</evidence>
<dbReference type="InterPro" id="IPR052039">
    <property type="entry name" value="Caspase-related_regulators"/>
</dbReference>
<dbReference type="PROSITE" id="PS50207">
    <property type="entry name" value="CASPASE_P10"/>
    <property type="match status" value="1"/>
</dbReference>